<reference evidence="1" key="3">
    <citation type="submission" date="2018-07" db="EMBL/GenBank/DDBJ databases">
        <title>WGS assembly of Glycine max.</title>
        <authorList>
            <person name="Schmutz J."/>
            <person name="Cannon S."/>
            <person name="Schlueter J."/>
            <person name="Ma J."/>
            <person name="Mitros T."/>
            <person name="Nelson W."/>
            <person name="Hyten D."/>
            <person name="Song Q."/>
            <person name="Thelen J."/>
            <person name="Cheng J."/>
            <person name="Xu D."/>
            <person name="Hellsten U."/>
            <person name="May G."/>
            <person name="Yu Y."/>
            <person name="Sakurai T."/>
            <person name="Umezawa T."/>
            <person name="Bhattacharyya M."/>
            <person name="Sandhu D."/>
            <person name="Valliyodan B."/>
            <person name="Lindquist E."/>
            <person name="Peto M."/>
            <person name="Grant D."/>
            <person name="Shu S."/>
            <person name="Goodstein D."/>
            <person name="Barry K."/>
            <person name="Futrell-Griggs M."/>
            <person name="Abernathy B."/>
            <person name="Du J."/>
            <person name="Tian Z."/>
            <person name="Zhu L."/>
            <person name="Gill N."/>
            <person name="Joshi T."/>
            <person name="Libault M."/>
            <person name="Sethuraman A."/>
            <person name="Zhang X."/>
            <person name="Shinozaki K."/>
            <person name="Nguyen H."/>
            <person name="Wing R."/>
            <person name="Cregan P."/>
            <person name="Specht J."/>
            <person name="Grimwood J."/>
            <person name="Rokhsar D."/>
            <person name="Stacey G."/>
            <person name="Shoemaker R."/>
            <person name="Jackson S."/>
        </authorList>
    </citation>
    <scope>NUCLEOTIDE SEQUENCE</scope>
    <source>
        <tissue evidence="1">Callus</tissue>
    </source>
</reference>
<accession>A0A0R0J2R5</accession>
<evidence type="ECO:0000313" key="3">
    <source>
        <dbReference type="Proteomes" id="UP000008827"/>
    </source>
</evidence>
<proteinExistence type="predicted"/>
<protein>
    <submittedName>
        <fullName evidence="1 2">Uncharacterized protein</fullName>
    </submittedName>
</protein>
<dbReference type="Proteomes" id="UP000008827">
    <property type="component" value="Chromosome 7"/>
</dbReference>
<dbReference type="EMBL" id="CM000840">
    <property type="protein sequence ID" value="KRH48826.1"/>
    <property type="molecule type" value="Genomic_DNA"/>
</dbReference>
<dbReference type="InParanoid" id="A0A0R0J2R5"/>
<sequence length="88" mass="10155">MGRIQLHVSSDPTVSDAPDFASLTSRVHVHVQHDSDLKYALAWPQPCWMLLSLFPTLMLQFSPNQPHHLHRSFLTSLSKDFPELRYTQ</sequence>
<keyword evidence="3" id="KW-1185">Reference proteome</keyword>
<name>A0A0R0J2R5_SOYBN</name>
<evidence type="ECO:0000313" key="1">
    <source>
        <dbReference type="EMBL" id="KRH48826.1"/>
    </source>
</evidence>
<reference evidence="2" key="2">
    <citation type="submission" date="2018-02" db="UniProtKB">
        <authorList>
            <consortium name="EnsemblPlants"/>
        </authorList>
    </citation>
    <scope>IDENTIFICATION</scope>
    <source>
        <strain evidence="2">Williams 82</strain>
    </source>
</reference>
<reference evidence="1 2" key="1">
    <citation type="journal article" date="2010" name="Nature">
        <title>Genome sequence of the palaeopolyploid soybean.</title>
        <authorList>
            <person name="Schmutz J."/>
            <person name="Cannon S.B."/>
            <person name="Schlueter J."/>
            <person name="Ma J."/>
            <person name="Mitros T."/>
            <person name="Nelson W."/>
            <person name="Hyten D.L."/>
            <person name="Song Q."/>
            <person name="Thelen J.J."/>
            <person name="Cheng J."/>
            <person name="Xu D."/>
            <person name="Hellsten U."/>
            <person name="May G.D."/>
            <person name="Yu Y."/>
            <person name="Sakurai T."/>
            <person name="Umezawa T."/>
            <person name="Bhattacharyya M.K."/>
            <person name="Sandhu D."/>
            <person name="Valliyodan B."/>
            <person name="Lindquist E."/>
            <person name="Peto M."/>
            <person name="Grant D."/>
            <person name="Shu S."/>
            <person name="Goodstein D."/>
            <person name="Barry K."/>
            <person name="Futrell-Griggs M."/>
            <person name="Abernathy B."/>
            <person name="Du J."/>
            <person name="Tian Z."/>
            <person name="Zhu L."/>
            <person name="Gill N."/>
            <person name="Joshi T."/>
            <person name="Libault M."/>
            <person name="Sethuraman A."/>
            <person name="Zhang X.-C."/>
            <person name="Shinozaki K."/>
            <person name="Nguyen H.T."/>
            <person name="Wing R.A."/>
            <person name="Cregan P."/>
            <person name="Specht J."/>
            <person name="Grimwood J."/>
            <person name="Rokhsar D."/>
            <person name="Stacey G."/>
            <person name="Shoemaker R.C."/>
            <person name="Jackson S.A."/>
        </authorList>
    </citation>
    <scope>NUCLEOTIDE SEQUENCE [LARGE SCALE GENOMIC DNA]</scope>
    <source>
        <strain evidence="2">cv. Williams 82</strain>
        <tissue evidence="1">Callus</tissue>
    </source>
</reference>
<gene>
    <name evidence="1" type="ORF">GLYMA_07G115100</name>
</gene>
<dbReference type="Gramene" id="KRH48826">
    <property type="protein sequence ID" value="KRH48826"/>
    <property type="gene ID" value="GLYMA_07G115100"/>
</dbReference>
<dbReference type="EnsemblPlants" id="KRH48826">
    <property type="protein sequence ID" value="KRH48826"/>
    <property type="gene ID" value="GLYMA_07G115100"/>
</dbReference>
<dbReference type="AlphaFoldDB" id="A0A0R0J2R5"/>
<evidence type="ECO:0000313" key="2">
    <source>
        <dbReference type="EnsemblPlants" id="KRH48826"/>
    </source>
</evidence>
<organism evidence="1">
    <name type="scientific">Glycine max</name>
    <name type="common">Soybean</name>
    <name type="synonym">Glycine hispida</name>
    <dbReference type="NCBI Taxonomy" id="3847"/>
    <lineage>
        <taxon>Eukaryota</taxon>
        <taxon>Viridiplantae</taxon>
        <taxon>Streptophyta</taxon>
        <taxon>Embryophyta</taxon>
        <taxon>Tracheophyta</taxon>
        <taxon>Spermatophyta</taxon>
        <taxon>Magnoliopsida</taxon>
        <taxon>eudicotyledons</taxon>
        <taxon>Gunneridae</taxon>
        <taxon>Pentapetalae</taxon>
        <taxon>rosids</taxon>
        <taxon>fabids</taxon>
        <taxon>Fabales</taxon>
        <taxon>Fabaceae</taxon>
        <taxon>Papilionoideae</taxon>
        <taxon>50 kb inversion clade</taxon>
        <taxon>NPAAA clade</taxon>
        <taxon>indigoferoid/millettioid clade</taxon>
        <taxon>Phaseoleae</taxon>
        <taxon>Glycine</taxon>
        <taxon>Glycine subgen. Soja</taxon>
    </lineage>
</organism>